<accession>A0A327JWF7</accession>
<dbReference type="PANTHER" id="PTHR10907:SF47">
    <property type="entry name" value="REGUCALCIN"/>
    <property type="match status" value="1"/>
</dbReference>
<feature type="binding site" evidence="3">
    <location>
        <position position="146"/>
    </location>
    <ligand>
        <name>a divalent metal cation</name>
        <dbReference type="ChEBI" id="CHEBI:60240"/>
    </ligand>
</feature>
<feature type="binding site" evidence="3">
    <location>
        <position position="98"/>
    </location>
    <ligand>
        <name>substrate</name>
    </ligand>
</feature>
<dbReference type="InterPro" id="IPR005511">
    <property type="entry name" value="SMP-30"/>
</dbReference>
<evidence type="ECO:0000256" key="1">
    <source>
        <dbReference type="ARBA" id="ARBA00008853"/>
    </source>
</evidence>
<dbReference type="AlphaFoldDB" id="A0A327JWF7"/>
<dbReference type="OrthoDB" id="2633250at2"/>
<proteinExistence type="inferred from homology"/>
<dbReference type="GO" id="GO:0004341">
    <property type="term" value="F:gluconolactonase activity"/>
    <property type="evidence" value="ECO:0007669"/>
    <property type="project" value="TreeGrafter"/>
</dbReference>
<dbReference type="SUPFAM" id="SSF63829">
    <property type="entry name" value="Calcium-dependent phosphotriesterase"/>
    <property type="match status" value="1"/>
</dbReference>
<feature type="binding site" evidence="3">
    <location>
        <position position="198"/>
    </location>
    <ligand>
        <name>a divalent metal cation</name>
        <dbReference type="ChEBI" id="CHEBI:60240"/>
    </ligand>
</feature>
<keyword evidence="3" id="KW-0862">Zinc</keyword>
<feature type="domain" description="SMP-30/Gluconolactonase/LRE-like region" evidence="4">
    <location>
        <begin position="15"/>
        <end position="255"/>
    </location>
</feature>
<dbReference type="Pfam" id="PF08450">
    <property type="entry name" value="SGL"/>
    <property type="match status" value="1"/>
</dbReference>
<feature type="binding site" evidence="3">
    <location>
        <position position="17"/>
    </location>
    <ligand>
        <name>a divalent metal cation</name>
        <dbReference type="ChEBI" id="CHEBI:60240"/>
    </ligand>
</feature>
<protein>
    <recommendedName>
        <fullName evidence="4">SMP-30/Gluconolactonase/LRE-like region domain-containing protein</fullName>
    </recommendedName>
</protein>
<gene>
    <name evidence="5" type="ORF">CH339_02000</name>
</gene>
<dbReference type="EMBL" id="NPEV01000002">
    <property type="protein sequence ID" value="RAI29813.1"/>
    <property type="molecule type" value="Genomic_DNA"/>
</dbReference>
<feature type="active site" description="Proton donor/acceptor" evidence="2">
    <location>
        <position position="198"/>
    </location>
</feature>
<reference evidence="5 6" key="1">
    <citation type="submission" date="2017-07" db="EMBL/GenBank/DDBJ databases">
        <title>Draft Genome Sequences of Select Purple Nonsulfur Bacteria.</title>
        <authorList>
            <person name="Lasarre B."/>
            <person name="Mckinlay J.B."/>
        </authorList>
    </citation>
    <scope>NUCLEOTIDE SEQUENCE [LARGE SCALE GENOMIC DNA]</scope>
    <source>
        <strain evidence="5 6">DSM 11290</strain>
    </source>
</reference>
<evidence type="ECO:0000313" key="5">
    <source>
        <dbReference type="EMBL" id="RAI29813.1"/>
    </source>
</evidence>
<dbReference type="Proteomes" id="UP000249299">
    <property type="component" value="Unassembled WGS sequence"/>
</dbReference>
<dbReference type="InterPro" id="IPR011042">
    <property type="entry name" value="6-blade_b-propeller_TolB-like"/>
</dbReference>
<keyword evidence="6" id="KW-1185">Reference proteome</keyword>
<sequence length="284" mass="30083">MAVTFKTLASEPAELGESPVWLEAENCIWWVDIDGKRLMRTDADSGKTAVWATPETPGFVAPTMKGGIVVGMETGLFSFAEEDGGFTRLLALDAPGMRFNDATTDDRGRLWAGTMTMGERRPEGVLYRIDPDLTMTPVITGLMTPNGLAVDGAHGRLYVSDSNADIQTVWTADLDMESGALGEREVFLDMFGATGRPDGAALDADGNYWLAGITGGVVYRLAPDGTVVAEFPVPALDPTKPAFGGPALDRLFVTTRASETGPGGLLVADTVGVRGRQQAFFGAA</sequence>
<organism evidence="5 6">
    <name type="scientific">Rhodobium orientis</name>
    <dbReference type="NCBI Taxonomy" id="34017"/>
    <lineage>
        <taxon>Bacteria</taxon>
        <taxon>Pseudomonadati</taxon>
        <taxon>Pseudomonadota</taxon>
        <taxon>Alphaproteobacteria</taxon>
        <taxon>Hyphomicrobiales</taxon>
        <taxon>Rhodobiaceae</taxon>
        <taxon>Rhodobium</taxon>
    </lineage>
</organism>
<evidence type="ECO:0000256" key="2">
    <source>
        <dbReference type="PIRSR" id="PIRSR605511-1"/>
    </source>
</evidence>
<evidence type="ECO:0000259" key="4">
    <source>
        <dbReference type="Pfam" id="PF08450"/>
    </source>
</evidence>
<keyword evidence="3" id="KW-0479">Metal-binding</keyword>
<name>A0A327JWF7_9HYPH</name>
<feature type="binding site" evidence="3">
    <location>
        <position position="100"/>
    </location>
    <ligand>
        <name>substrate</name>
    </ligand>
</feature>
<dbReference type="PRINTS" id="PR01790">
    <property type="entry name" value="SMP30FAMILY"/>
</dbReference>
<comment type="similarity">
    <text evidence="1">Belongs to the SMP-30/CGR1 family.</text>
</comment>
<dbReference type="PANTHER" id="PTHR10907">
    <property type="entry name" value="REGUCALCIN"/>
    <property type="match status" value="1"/>
</dbReference>
<evidence type="ECO:0000256" key="3">
    <source>
        <dbReference type="PIRSR" id="PIRSR605511-2"/>
    </source>
</evidence>
<dbReference type="Gene3D" id="2.120.10.30">
    <property type="entry name" value="TolB, C-terminal domain"/>
    <property type="match status" value="1"/>
</dbReference>
<dbReference type="RefSeq" id="WP_111432604.1">
    <property type="nucleotide sequence ID" value="NZ_JACIGG010000006.1"/>
</dbReference>
<evidence type="ECO:0000313" key="6">
    <source>
        <dbReference type="Proteomes" id="UP000249299"/>
    </source>
</evidence>
<dbReference type="GO" id="GO:0019853">
    <property type="term" value="P:L-ascorbic acid biosynthetic process"/>
    <property type="evidence" value="ECO:0007669"/>
    <property type="project" value="TreeGrafter"/>
</dbReference>
<dbReference type="GO" id="GO:0005509">
    <property type="term" value="F:calcium ion binding"/>
    <property type="evidence" value="ECO:0007669"/>
    <property type="project" value="TreeGrafter"/>
</dbReference>
<dbReference type="InterPro" id="IPR013658">
    <property type="entry name" value="SGL"/>
</dbReference>
<comment type="cofactor">
    <cofactor evidence="3">
        <name>Zn(2+)</name>
        <dbReference type="ChEBI" id="CHEBI:29105"/>
    </cofactor>
    <text evidence="3">Binds 1 divalent metal cation per subunit.</text>
</comment>
<comment type="caution">
    <text evidence="5">The sequence shown here is derived from an EMBL/GenBank/DDBJ whole genome shotgun (WGS) entry which is preliminary data.</text>
</comment>